<keyword evidence="2" id="KW-0677">Repeat</keyword>
<evidence type="ECO:0000256" key="3">
    <source>
        <dbReference type="SAM" id="Phobius"/>
    </source>
</evidence>
<protein>
    <submittedName>
        <fullName evidence="4">Uncharacterized protein</fullName>
    </submittedName>
</protein>
<dbReference type="PANTHER" id="PTHR46122">
    <property type="entry name" value="GALACTOSE OXIDASE/KELCH REPEAT PROTEIN-RELATED"/>
    <property type="match status" value="1"/>
</dbReference>
<dbReference type="InterPro" id="IPR052439">
    <property type="entry name" value="F-box/Kelch-repeat"/>
</dbReference>
<sequence>MNDLFSLARSFLATSIELIVFGKMIMLYVIHRYSLLTSTSSYGMRIKSQRCLFAFASLREVVILVVGCDTQGNILSSTKLYQLEEEK</sequence>
<organism evidence="4">
    <name type="scientific">Solanum chilense</name>
    <name type="common">Tomato</name>
    <name type="synonym">Lycopersicon chilense</name>
    <dbReference type="NCBI Taxonomy" id="4083"/>
    <lineage>
        <taxon>Eukaryota</taxon>
        <taxon>Viridiplantae</taxon>
        <taxon>Streptophyta</taxon>
        <taxon>Embryophyta</taxon>
        <taxon>Tracheophyta</taxon>
        <taxon>Spermatophyta</taxon>
        <taxon>Magnoliopsida</taxon>
        <taxon>eudicotyledons</taxon>
        <taxon>Gunneridae</taxon>
        <taxon>Pentapetalae</taxon>
        <taxon>asterids</taxon>
        <taxon>lamiids</taxon>
        <taxon>Solanales</taxon>
        <taxon>Solanaceae</taxon>
        <taxon>Solanoideae</taxon>
        <taxon>Solaneae</taxon>
        <taxon>Solanum</taxon>
        <taxon>Solanum subgen. Lycopersicon</taxon>
    </lineage>
</organism>
<dbReference type="PANTHER" id="PTHR46122:SF13">
    <property type="entry name" value="F-BOX_KELCH-REPEAT PROTEIN SKIP11-LIKE"/>
    <property type="match status" value="1"/>
</dbReference>
<reference evidence="4" key="1">
    <citation type="submission" date="2019-05" db="EMBL/GenBank/DDBJ databases">
        <title>The de novo reference genome and transcriptome assemblies of the wild tomato species Solanum chilense.</title>
        <authorList>
            <person name="Stam R."/>
            <person name="Nosenko T."/>
            <person name="Hoerger A.C."/>
            <person name="Stephan W."/>
            <person name="Seidel M.A."/>
            <person name="Kuhn J.M.M."/>
            <person name="Haberer G."/>
            <person name="Tellier A."/>
        </authorList>
    </citation>
    <scope>NUCLEOTIDE SEQUENCE</scope>
    <source>
        <tissue evidence="4">Mature leaves</tissue>
    </source>
</reference>
<dbReference type="EMBL" id="RXGB01040604">
    <property type="protein sequence ID" value="TMW80762.1"/>
    <property type="molecule type" value="Genomic_DNA"/>
</dbReference>
<feature type="transmembrane region" description="Helical" evidence="3">
    <location>
        <begin position="12"/>
        <end position="30"/>
    </location>
</feature>
<gene>
    <name evidence="4" type="ORF">EJD97_015465</name>
</gene>
<accession>A0A6N2AEB3</accession>
<name>A0A6N2AEB3_SOLCI</name>
<keyword evidence="3" id="KW-0472">Membrane</keyword>
<keyword evidence="1" id="KW-0880">Kelch repeat</keyword>
<proteinExistence type="predicted"/>
<keyword evidence="3" id="KW-0812">Transmembrane</keyword>
<evidence type="ECO:0000256" key="2">
    <source>
        <dbReference type="ARBA" id="ARBA00022737"/>
    </source>
</evidence>
<dbReference type="AlphaFoldDB" id="A0A6N2AEB3"/>
<evidence type="ECO:0000313" key="4">
    <source>
        <dbReference type="EMBL" id="TMW80762.1"/>
    </source>
</evidence>
<keyword evidence="3" id="KW-1133">Transmembrane helix</keyword>
<comment type="caution">
    <text evidence="4">The sequence shown here is derived from an EMBL/GenBank/DDBJ whole genome shotgun (WGS) entry which is preliminary data.</text>
</comment>
<evidence type="ECO:0000256" key="1">
    <source>
        <dbReference type="ARBA" id="ARBA00022441"/>
    </source>
</evidence>
<dbReference type="GO" id="GO:0005634">
    <property type="term" value="C:nucleus"/>
    <property type="evidence" value="ECO:0007669"/>
    <property type="project" value="TreeGrafter"/>
</dbReference>